<organism evidence="2 3">
    <name type="scientific">Candidatus Scatocola faecipullorum</name>
    <dbReference type="NCBI Taxonomy" id="2840917"/>
    <lineage>
        <taxon>Bacteria</taxon>
        <taxon>Pseudomonadati</taxon>
        <taxon>Pseudomonadota</taxon>
        <taxon>Alphaproteobacteria</taxon>
        <taxon>Rhodospirillales</taxon>
        <taxon>Rhodospirillaceae</taxon>
        <taxon>Rhodospirillaceae incertae sedis</taxon>
        <taxon>Candidatus Scatocola</taxon>
    </lineage>
</organism>
<keyword evidence="1" id="KW-0732">Signal</keyword>
<dbReference type="InterPro" id="IPR053195">
    <property type="entry name" value="Bax-like"/>
</dbReference>
<sequence length="313" mass="36607">MKTLTAVTALILSVLFICGAKAPDTPVYEYKVDGIYIHDITVAELEDFYRIYGYKDYIYMRDWIYPPIFLTRLPRDFRSIKDPQKRNKLFLQIVGPLALKLGEELSEERLHIRLLEDRFQKQHDLTAEEEKFLEQQAEKYDIFTRLTGERRYAYIFKELLLRVNKLPPSLLMGAAAIESNWGTNRPANEGNSLYRELLWYSNEPGLIPEDETEDNSYKYKIFPSLLASMRSYTHKINSGVNYEQLRFLRAEIENRDKPVTGKALANAMIFDTNLRNFAGLLEYTMTFYELTNFDEATLGDIDWLDAKIPDAEK</sequence>
<dbReference type="Proteomes" id="UP000824107">
    <property type="component" value="Unassembled WGS sequence"/>
</dbReference>
<reference evidence="2" key="1">
    <citation type="submission" date="2020-10" db="EMBL/GenBank/DDBJ databases">
        <authorList>
            <person name="Gilroy R."/>
        </authorList>
    </citation>
    <scope>NUCLEOTIDE SEQUENCE</scope>
    <source>
        <strain evidence="2">ChiW3-316</strain>
    </source>
</reference>
<dbReference type="PANTHER" id="PTHR40572">
    <property type="entry name" value="PROTEIN BAX"/>
    <property type="match status" value="1"/>
</dbReference>
<name>A0A9D1M346_9PROT</name>
<dbReference type="PANTHER" id="PTHR40572:SF1">
    <property type="entry name" value="PROTEIN BAX"/>
    <property type="match status" value="1"/>
</dbReference>
<feature type="chain" id="PRO_5039073732" evidence="1">
    <location>
        <begin position="23"/>
        <end position="313"/>
    </location>
</feature>
<evidence type="ECO:0000313" key="3">
    <source>
        <dbReference type="Proteomes" id="UP000824107"/>
    </source>
</evidence>
<dbReference type="AlphaFoldDB" id="A0A9D1M346"/>
<reference evidence="2" key="2">
    <citation type="journal article" date="2021" name="PeerJ">
        <title>Extensive microbial diversity within the chicken gut microbiome revealed by metagenomics and culture.</title>
        <authorList>
            <person name="Gilroy R."/>
            <person name="Ravi A."/>
            <person name="Getino M."/>
            <person name="Pursley I."/>
            <person name="Horton D.L."/>
            <person name="Alikhan N.F."/>
            <person name="Baker D."/>
            <person name="Gharbi K."/>
            <person name="Hall N."/>
            <person name="Watson M."/>
            <person name="Adriaenssens E.M."/>
            <person name="Foster-Nyarko E."/>
            <person name="Jarju S."/>
            <person name="Secka A."/>
            <person name="Antonio M."/>
            <person name="Oren A."/>
            <person name="Chaudhuri R.R."/>
            <person name="La Ragione R."/>
            <person name="Hildebrand F."/>
            <person name="Pallen M.J."/>
        </authorList>
    </citation>
    <scope>NUCLEOTIDE SEQUENCE</scope>
    <source>
        <strain evidence="2">ChiW3-316</strain>
    </source>
</reference>
<evidence type="ECO:0000256" key="1">
    <source>
        <dbReference type="SAM" id="SignalP"/>
    </source>
</evidence>
<protein>
    <submittedName>
        <fullName evidence="2">Glucosaminidase domain-containing protein</fullName>
    </submittedName>
</protein>
<evidence type="ECO:0000313" key="2">
    <source>
        <dbReference type="EMBL" id="HIU52799.1"/>
    </source>
</evidence>
<proteinExistence type="predicted"/>
<feature type="signal peptide" evidence="1">
    <location>
        <begin position="1"/>
        <end position="22"/>
    </location>
</feature>
<accession>A0A9D1M346</accession>
<gene>
    <name evidence="2" type="ORF">IAD20_01810</name>
</gene>
<dbReference type="EMBL" id="DVNC01000017">
    <property type="protein sequence ID" value="HIU52799.1"/>
    <property type="molecule type" value="Genomic_DNA"/>
</dbReference>
<dbReference type="Gene3D" id="1.10.530.10">
    <property type="match status" value="1"/>
</dbReference>
<comment type="caution">
    <text evidence="2">The sequence shown here is derived from an EMBL/GenBank/DDBJ whole genome shotgun (WGS) entry which is preliminary data.</text>
</comment>